<keyword evidence="4 12" id="KW-0479">Metal-binding</keyword>
<name>A0A7X0P5N6_9ACTN</name>
<dbReference type="RefSeq" id="WP_185110259.1">
    <property type="nucleotide sequence ID" value="NZ_JACHMI010000001.1"/>
</dbReference>
<evidence type="ECO:0000256" key="1">
    <source>
        <dbReference type="ARBA" id="ARBA00010716"/>
    </source>
</evidence>
<organism evidence="14 15">
    <name type="scientific">Nonomuraea rubra</name>
    <dbReference type="NCBI Taxonomy" id="46180"/>
    <lineage>
        <taxon>Bacteria</taxon>
        <taxon>Bacillati</taxon>
        <taxon>Actinomycetota</taxon>
        <taxon>Actinomycetes</taxon>
        <taxon>Streptosporangiales</taxon>
        <taxon>Streptosporangiaceae</taxon>
        <taxon>Nonomuraea</taxon>
    </lineage>
</organism>
<dbReference type="FunFam" id="3.20.20.140:FF:000004">
    <property type="entry name" value="N-acetylglucosamine-6-phosphate deacetylase"/>
    <property type="match status" value="1"/>
</dbReference>
<evidence type="ECO:0000256" key="5">
    <source>
        <dbReference type="ARBA" id="ARBA00022801"/>
    </source>
</evidence>
<dbReference type="InterPro" id="IPR006680">
    <property type="entry name" value="Amidohydro-rel"/>
</dbReference>
<keyword evidence="5 9" id="KW-0378">Hydrolase</keyword>
<feature type="binding site" evidence="11">
    <location>
        <begin position="212"/>
        <end position="213"/>
    </location>
    <ligand>
        <name>substrate</name>
    </ligand>
</feature>
<keyword evidence="6 9" id="KW-0119">Carbohydrate metabolism</keyword>
<dbReference type="InterPro" id="IPR032466">
    <property type="entry name" value="Metal_Hydrolase"/>
</dbReference>
<proteinExistence type="inferred from homology"/>
<gene>
    <name evidence="14" type="ORF">HD593_010497</name>
</gene>
<evidence type="ECO:0000256" key="9">
    <source>
        <dbReference type="PIRNR" id="PIRNR038994"/>
    </source>
</evidence>
<dbReference type="NCBIfam" id="TIGR00221">
    <property type="entry name" value="nagA"/>
    <property type="match status" value="1"/>
</dbReference>
<feature type="binding site" evidence="11">
    <location>
        <position position="244"/>
    </location>
    <ligand>
        <name>substrate</name>
    </ligand>
</feature>
<dbReference type="PANTHER" id="PTHR11113:SF14">
    <property type="entry name" value="N-ACETYLGLUCOSAMINE-6-PHOSPHATE DEACETYLASE"/>
    <property type="match status" value="1"/>
</dbReference>
<dbReference type="GO" id="GO:0008448">
    <property type="term" value="F:N-acetylglucosamine-6-phosphate deacetylase activity"/>
    <property type="evidence" value="ECO:0007669"/>
    <property type="project" value="UniProtKB-EC"/>
</dbReference>
<accession>A0A7X0P5N6</accession>
<dbReference type="SUPFAM" id="SSF51556">
    <property type="entry name" value="Metallo-dependent hydrolases"/>
    <property type="match status" value="1"/>
</dbReference>
<evidence type="ECO:0000256" key="4">
    <source>
        <dbReference type="ARBA" id="ARBA00022723"/>
    </source>
</evidence>
<feature type="binding site" evidence="12">
    <location>
        <position position="122"/>
    </location>
    <ligand>
        <name>Zn(2+)</name>
        <dbReference type="ChEBI" id="CHEBI:29105"/>
    </ligand>
</feature>
<evidence type="ECO:0000256" key="2">
    <source>
        <dbReference type="ARBA" id="ARBA00011899"/>
    </source>
</evidence>
<evidence type="ECO:0000313" key="14">
    <source>
        <dbReference type="EMBL" id="MBB6555702.1"/>
    </source>
</evidence>
<dbReference type="Gene3D" id="2.30.40.10">
    <property type="entry name" value="Urease, subunit C, domain 1"/>
    <property type="match status" value="1"/>
</dbReference>
<dbReference type="PIRSF" id="PIRSF038994">
    <property type="entry name" value="NagA"/>
    <property type="match status" value="1"/>
</dbReference>
<feature type="binding site" evidence="12">
    <location>
        <position position="209"/>
    </location>
    <ligand>
        <name>Zn(2+)</name>
        <dbReference type="ChEBI" id="CHEBI:29105"/>
    </ligand>
</feature>
<evidence type="ECO:0000256" key="7">
    <source>
        <dbReference type="ARBA" id="ARBA00047647"/>
    </source>
</evidence>
<comment type="catalytic activity">
    <reaction evidence="7">
        <text>N-acetyl-D-glucosamine 6-phosphate + H2O = D-glucosamine 6-phosphate + acetate</text>
        <dbReference type="Rhea" id="RHEA:22936"/>
        <dbReference type="ChEBI" id="CHEBI:15377"/>
        <dbReference type="ChEBI" id="CHEBI:30089"/>
        <dbReference type="ChEBI" id="CHEBI:57513"/>
        <dbReference type="ChEBI" id="CHEBI:58725"/>
        <dbReference type="EC" id="3.5.1.25"/>
    </reaction>
</comment>
<dbReference type="GO" id="GO:0006046">
    <property type="term" value="P:N-acetylglucosamine catabolic process"/>
    <property type="evidence" value="ECO:0007669"/>
    <property type="project" value="TreeGrafter"/>
</dbReference>
<feature type="active site" description="Proton donor/acceptor" evidence="10">
    <location>
        <position position="267"/>
    </location>
</feature>
<feature type="binding site" evidence="11">
    <location>
        <position position="220"/>
    </location>
    <ligand>
        <name>substrate</name>
    </ligand>
</feature>
<comment type="caution">
    <text evidence="14">The sequence shown here is derived from an EMBL/GenBank/DDBJ whole genome shotgun (WGS) entry which is preliminary data.</text>
</comment>
<comment type="cofactor">
    <cofactor evidence="12">
        <name>a divalent metal cation</name>
        <dbReference type="ChEBI" id="CHEBI:60240"/>
    </cofactor>
    <text evidence="12">Binds 1 divalent metal cation per subunit.</text>
</comment>
<dbReference type="SUPFAM" id="SSF51338">
    <property type="entry name" value="Composite domain of metallo-dependent hydrolases"/>
    <property type="match status" value="1"/>
</dbReference>
<feature type="domain" description="Amidohydrolase-related" evidence="13">
    <location>
        <begin position="48"/>
        <end position="373"/>
    </location>
</feature>
<dbReference type="AlphaFoldDB" id="A0A7X0P5N6"/>
<dbReference type="EMBL" id="JACHMI010000001">
    <property type="protein sequence ID" value="MBB6555702.1"/>
    <property type="molecule type" value="Genomic_DNA"/>
</dbReference>
<dbReference type="CDD" id="cd00854">
    <property type="entry name" value="NagA"/>
    <property type="match status" value="1"/>
</dbReference>
<evidence type="ECO:0000256" key="6">
    <source>
        <dbReference type="ARBA" id="ARBA00023277"/>
    </source>
</evidence>
<evidence type="ECO:0000256" key="11">
    <source>
        <dbReference type="PIRSR" id="PIRSR038994-2"/>
    </source>
</evidence>
<protein>
    <recommendedName>
        <fullName evidence="3">N-acetylglucosamine-6-phosphate deacetylase</fullName>
        <ecNumber evidence="2">3.5.1.25</ecNumber>
    </recommendedName>
</protein>
<dbReference type="EC" id="3.5.1.25" evidence="2"/>
<dbReference type="Gene3D" id="3.20.20.140">
    <property type="entry name" value="Metal-dependent hydrolases"/>
    <property type="match status" value="1"/>
</dbReference>
<evidence type="ECO:0000256" key="3">
    <source>
        <dbReference type="ARBA" id="ARBA00018029"/>
    </source>
</evidence>
<evidence type="ECO:0000313" key="15">
    <source>
        <dbReference type="Proteomes" id="UP000565579"/>
    </source>
</evidence>
<evidence type="ECO:0000256" key="12">
    <source>
        <dbReference type="PIRSR" id="PIRSR038994-3"/>
    </source>
</evidence>
<feature type="binding site" evidence="11">
    <location>
        <begin position="301"/>
        <end position="303"/>
    </location>
    <ligand>
        <name>substrate</name>
    </ligand>
</feature>
<dbReference type="Pfam" id="PF01979">
    <property type="entry name" value="Amidohydro_1"/>
    <property type="match status" value="1"/>
</dbReference>
<evidence type="ECO:0000259" key="13">
    <source>
        <dbReference type="Pfam" id="PF01979"/>
    </source>
</evidence>
<reference evidence="14 15" key="1">
    <citation type="submission" date="2020-08" db="EMBL/GenBank/DDBJ databases">
        <title>Sequencing the genomes of 1000 actinobacteria strains.</title>
        <authorList>
            <person name="Klenk H.-P."/>
        </authorList>
    </citation>
    <scope>NUCLEOTIDE SEQUENCE [LARGE SCALE GENOMIC DNA]</scope>
    <source>
        <strain evidence="14 15">DSM 43768</strain>
    </source>
</reference>
<dbReference type="Proteomes" id="UP000565579">
    <property type="component" value="Unassembled WGS sequence"/>
</dbReference>
<sequence>MSLTLADARIVTPEGVHEGWLTIEDGRITHVGHGSAPGPGLSVGGRHVVPGFVDVHNHGGAGGSFPTGDLEQAREAVALHRRHGTTTTMASLVTDTIEGLTRAAAALAELCDEGLVAGIHFEGPYIARSRCGAHDPTRLREPSPQEFAGLVKAGRGHVRMLTIAPELPGALDTIRMAVAEGVLAAIGHSEAGYEQTIEGIEAGATVATHLYNAMPPLGHRAPGPVAALLDDERVTVELVNDGVHVHPAMLRLAYEVAGPGRTALITDAMSATGLGDGDYVLGSMAVRVDDGVARLVEGGSIAGSTLTMDVAFRRAVQELGMSLPDAVQVASLTPARLLGLAGRIGSIAVGKAADLLVLSDSLDVDGVLKDGVWITEP</sequence>
<feature type="binding site" evidence="11">
    <location>
        <position position="133"/>
    </location>
    <ligand>
        <name>substrate</name>
    </ligand>
</feature>
<keyword evidence="15" id="KW-1185">Reference proteome</keyword>
<evidence type="ECO:0000256" key="10">
    <source>
        <dbReference type="PIRSR" id="PIRSR038994-1"/>
    </source>
</evidence>
<dbReference type="InterPro" id="IPR003764">
    <property type="entry name" value="GlcNAc_6-P_deAcase"/>
</dbReference>
<dbReference type="PANTHER" id="PTHR11113">
    <property type="entry name" value="N-ACETYLGLUCOSAMINE-6-PHOSPHATE DEACETYLASE"/>
    <property type="match status" value="1"/>
</dbReference>
<comment type="similarity">
    <text evidence="1 9">Belongs to the metallo-dependent hydrolases superfamily. NagA family.</text>
</comment>
<dbReference type="GO" id="GO:0046872">
    <property type="term" value="F:metal ion binding"/>
    <property type="evidence" value="ECO:0007669"/>
    <property type="project" value="UniProtKB-KW"/>
</dbReference>
<dbReference type="InterPro" id="IPR011059">
    <property type="entry name" value="Metal-dep_hydrolase_composite"/>
</dbReference>
<feature type="binding site" evidence="12">
    <location>
        <position position="188"/>
    </location>
    <ligand>
        <name>Zn(2+)</name>
        <dbReference type="ChEBI" id="CHEBI:29105"/>
    </ligand>
</feature>
<evidence type="ECO:0000256" key="8">
    <source>
        <dbReference type="ARBA" id="ARBA00060590"/>
    </source>
</evidence>
<comment type="pathway">
    <text evidence="8">Amino-sugar metabolism; N-acetylneuraminate degradation; D-fructose 6-phosphate from N-acetylneuraminate: step 4/5.</text>
</comment>